<keyword evidence="2" id="KW-1185">Reference proteome</keyword>
<gene>
    <name evidence="1" type="ORF">BN7_2926</name>
</gene>
<dbReference type="InParanoid" id="K0KQ84"/>
<evidence type="ECO:0008006" key="3">
    <source>
        <dbReference type="Google" id="ProtNLM"/>
    </source>
</evidence>
<evidence type="ECO:0000313" key="2">
    <source>
        <dbReference type="Proteomes" id="UP000009328"/>
    </source>
</evidence>
<proteinExistence type="predicted"/>
<accession>K0KQ84</accession>
<dbReference type="AlphaFoldDB" id="K0KQ84"/>
<comment type="caution">
    <text evidence="1">The sequence shown here is derived from an EMBL/GenBank/DDBJ whole genome shotgun (WGS) entry which is preliminary data.</text>
</comment>
<reference evidence="1 2" key="1">
    <citation type="journal article" date="2012" name="Eukaryot. Cell">
        <title>Draft genome sequence of Wickerhamomyces ciferrii NRRL Y-1031 F-60-10.</title>
        <authorList>
            <person name="Schneider J."/>
            <person name="Andrea H."/>
            <person name="Blom J."/>
            <person name="Jaenicke S."/>
            <person name="Ruckert C."/>
            <person name="Schorsch C."/>
            <person name="Szczepanowski R."/>
            <person name="Farwick M."/>
            <person name="Goesmann A."/>
            <person name="Puhler A."/>
            <person name="Schaffer S."/>
            <person name="Tauch A."/>
            <person name="Kohler T."/>
            <person name="Brinkrolf K."/>
        </authorList>
    </citation>
    <scope>NUCLEOTIDE SEQUENCE [LARGE SCALE GENOMIC DNA]</scope>
    <source>
        <strain evidence="2">ATCC 14091 / BCRC 22168 / CBS 111 / JCM 3599 / NBRC 0793 / NRRL Y-1031 F-60-10</strain>
    </source>
</reference>
<sequence>MNLLSLFPDNVLVEVLLNLSPYDINSLYSIESVSKRLVNFISLTKDTKDLTVFNNVPRESQVLLPKDSKKFAIRRGYIQLFEFEDAKSYTEIISKLNDSTPKFIVFPGTDHGPAIDKLVDVNECFGKNPKSSFHYFMFEPKFIRQWDVIFYPEYFHFPNLIDLELRGSEVIADVSRKKQKLFNYNNAESLFIINSVNKVSEELFGAVDFERNDPLKKLVLLDYSQNDLILFRKTFDNITHMDLQVDDYGNVHPCHSYKYFTIAECNFFNLKSLYIRCASGGIINNSNFPNLEVLSIHQKTSTIEGNTLEKVRLENLMLPELIQFEWVSSFSAPIIGPNFEASKLRLLRLYISTGFQNISHHRNFEASKIQDARDFKTVSSGLASIIPEYLVVDYPLVLEALNSHGALKNVKYMLLSGEHLNPKEINSLRGLKFDNLIKVGLYDIIFDSTEDTLPIFQSPSLKQFMIKTPESKRLLNEMRSFKSLKNSKELVLDGSCANVVGVYGSEVPRELEKILIKAHSEQEVFITGSFENLKSLIIENDYAYKSEVSIKISAPNLVLLKAHGVNLKNLELFDCPKLKIISADKAERIKTHEDLISLKHFSVLNTTDTNEIDIKASNLTYIKTPLNAKFNLAQMTDMNGSDQKRQKLEVSNTQKKISELVDQDLEIFPLLDMISKEFKLDPDNVIDSSYGYDI</sequence>
<organism evidence="1 2">
    <name type="scientific">Wickerhamomyces ciferrii (strain ATCC 14091 / BCRC 22168 / CBS 111 / JCM 3599 / NBRC 0793 / NRRL Y-1031 F-60-10)</name>
    <name type="common">Yeast</name>
    <name type="synonym">Pichia ciferrii</name>
    <dbReference type="NCBI Taxonomy" id="1206466"/>
    <lineage>
        <taxon>Eukaryota</taxon>
        <taxon>Fungi</taxon>
        <taxon>Dikarya</taxon>
        <taxon>Ascomycota</taxon>
        <taxon>Saccharomycotina</taxon>
        <taxon>Saccharomycetes</taxon>
        <taxon>Phaffomycetales</taxon>
        <taxon>Wickerhamomycetaceae</taxon>
        <taxon>Wickerhamomyces</taxon>
    </lineage>
</organism>
<name>K0KQ84_WICCF</name>
<protein>
    <recommendedName>
        <fullName evidence="3">F-box domain-containing protein</fullName>
    </recommendedName>
</protein>
<dbReference type="HOGENOM" id="CLU_430343_0_0_1"/>
<dbReference type="EMBL" id="CAIF01000076">
    <property type="protein sequence ID" value="CCH43378.1"/>
    <property type="molecule type" value="Genomic_DNA"/>
</dbReference>
<evidence type="ECO:0000313" key="1">
    <source>
        <dbReference type="EMBL" id="CCH43378.1"/>
    </source>
</evidence>
<dbReference type="Proteomes" id="UP000009328">
    <property type="component" value="Unassembled WGS sequence"/>
</dbReference>